<evidence type="ECO:0000313" key="2">
    <source>
        <dbReference type="Proteomes" id="UP000219281"/>
    </source>
</evidence>
<reference evidence="2" key="1">
    <citation type="submission" date="2017-09" db="EMBL/GenBank/DDBJ databases">
        <authorList>
            <person name="Varghese N."/>
            <person name="Submissions S."/>
        </authorList>
    </citation>
    <scope>NUCLEOTIDE SEQUENCE [LARGE SCALE GENOMIC DNA]</scope>
    <source>
        <strain evidence="2">CGMCC 1.12803</strain>
    </source>
</reference>
<dbReference type="SUPFAM" id="SSF51126">
    <property type="entry name" value="Pectin lyase-like"/>
    <property type="match status" value="1"/>
</dbReference>
<dbReference type="EMBL" id="OCMT01000002">
    <property type="protein sequence ID" value="SOD14898.1"/>
    <property type="molecule type" value="Genomic_DNA"/>
</dbReference>
<proteinExistence type="predicted"/>
<sequence length="403" mass="43441">MKRYILMSLLVVTLFSCEKDAVVEEKEETVTPEAKREVQVEATATVVNVTPTTALDAAFWTGIQTMLQSNHVDVVFADGTYNISSTITLSNIGSATKRLQLKANTVGAAVLTGSIAKLMSLNNCQNILIHRLKFTGAVSEYALVIQRSPNITIAYCRFENMPNLYYGAVGAHYPTSNNIIIRQSQFSNVGIGSTAHMIYGAFGVKRLKVIENTFTDCSGSFIRFRGDNSTHGVVYGNTFNSTGTYMVNGAGVNPIFVEVPVFNDINPGDETFGTSFMVTKNNFNYATIGNQSTRFALAFHHSGFNPVGRTHLISAADAATLGTGTVAEKRAMMSGKLGLDGTKILFGGNNNVNLSTNVVYRCWSAYDGVVAPWTGVVSIGSAVTSTGLATTYDAALVFYDNLY</sequence>
<dbReference type="Gene3D" id="2.160.20.10">
    <property type="entry name" value="Single-stranded right-handed beta-helix, Pectin lyase-like"/>
    <property type="match status" value="1"/>
</dbReference>
<dbReference type="OrthoDB" id="735821at2"/>
<accession>A0A285ZZ15</accession>
<evidence type="ECO:0000313" key="1">
    <source>
        <dbReference type="EMBL" id="SOD14898.1"/>
    </source>
</evidence>
<protein>
    <recommendedName>
        <fullName evidence="3">Right handed beta helix region</fullName>
    </recommendedName>
</protein>
<dbReference type="InterPro" id="IPR011050">
    <property type="entry name" value="Pectin_lyase_fold/virulence"/>
</dbReference>
<dbReference type="InterPro" id="IPR012334">
    <property type="entry name" value="Pectin_lyas_fold"/>
</dbReference>
<evidence type="ECO:0008006" key="3">
    <source>
        <dbReference type="Google" id="ProtNLM"/>
    </source>
</evidence>
<dbReference type="Proteomes" id="UP000219281">
    <property type="component" value="Unassembled WGS sequence"/>
</dbReference>
<dbReference type="RefSeq" id="WP_097131187.1">
    <property type="nucleotide sequence ID" value="NZ_OCMT01000002.1"/>
</dbReference>
<dbReference type="AlphaFoldDB" id="A0A285ZZ15"/>
<keyword evidence="2" id="KW-1185">Reference proteome</keyword>
<dbReference type="PROSITE" id="PS51257">
    <property type="entry name" value="PROKAR_LIPOPROTEIN"/>
    <property type="match status" value="1"/>
</dbReference>
<organism evidence="1 2">
    <name type="scientific">Pedobacter xixiisoli</name>
    <dbReference type="NCBI Taxonomy" id="1476464"/>
    <lineage>
        <taxon>Bacteria</taxon>
        <taxon>Pseudomonadati</taxon>
        <taxon>Bacteroidota</taxon>
        <taxon>Sphingobacteriia</taxon>
        <taxon>Sphingobacteriales</taxon>
        <taxon>Sphingobacteriaceae</taxon>
        <taxon>Pedobacter</taxon>
    </lineage>
</organism>
<name>A0A285ZZ15_9SPHI</name>
<gene>
    <name evidence="1" type="ORF">SAMN06297358_1862</name>
</gene>